<evidence type="ECO:0000313" key="2">
    <source>
        <dbReference type="Proteomes" id="UP000830768"/>
    </source>
</evidence>
<dbReference type="Proteomes" id="UP000830768">
    <property type="component" value="Chromosome 6"/>
</dbReference>
<gene>
    <name evidence="1" type="ORF">LCI18_008048</name>
</gene>
<dbReference type="EMBL" id="CP090035">
    <property type="protein sequence ID" value="UPK97113.1"/>
    <property type="molecule type" value="Genomic_DNA"/>
</dbReference>
<organism evidence="1 2">
    <name type="scientific">Fusarium solani subsp. cucurbitae</name>
    <name type="common">Neocosmosporum cucurbitae</name>
    <dbReference type="NCBI Taxonomy" id="2747967"/>
    <lineage>
        <taxon>Eukaryota</taxon>
        <taxon>Fungi</taxon>
        <taxon>Dikarya</taxon>
        <taxon>Ascomycota</taxon>
        <taxon>Pezizomycotina</taxon>
        <taxon>Sordariomycetes</taxon>
        <taxon>Hypocreomycetidae</taxon>
        <taxon>Hypocreales</taxon>
        <taxon>Nectriaceae</taxon>
        <taxon>Fusarium</taxon>
        <taxon>Fusarium solani species complex</taxon>
    </lineage>
</organism>
<sequence length="283" mass="31477">MNWFAPPPVLEPKLLTVLPSRFRTLGLSEHSTNQKRGRPLDSFLEGPLVRGNTLYLTDIPYGRIFAVDLTTKEWKLLIQYDGEPNGLAWHEQRQQILIADFKQGPNDLIVARDGSIIFTDQGMSGLQDPTGRVYRIGSNFNMGTGDNRVEVLLRNCPSPNGLVLDADEKNLFVAMTRDNSVWLAPLYSDSSVQRTGRFANYFGVGGPDGLLTDVEGNLFVAHSTLGIVFVHHKDGTPRVIITTKEFGSGTTNLTWGRDNKTLYIVESGSGTILTLDWYFRGTL</sequence>
<name>A0ACD3ZAK9_FUSSC</name>
<evidence type="ECO:0000313" key="1">
    <source>
        <dbReference type="EMBL" id="UPK97113.1"/>
    </source>
</evidence>
<reference evidence="1" key="1">
    <citation type="submission" date="2021-11" db="EMBL/GenBank/DDBJ databases">
        <title>Fusarium solani-melongenae Genome sequencing and assembly.</title>
        <authorList>
            <person name="Xie S."/>
            <person name="Huang L."/>
            <person name="Zhang X."/>
        </authorList>
    </citation>
    <scope>NUCLEOTIDE SEQUENCE</scope>
    <source>
        <strain evidence="1">CRI 24-3</strain>
    </source>
</reference>
<proteinExistence type="predicted"/>
<protein>
    <submittedName>
        <fullName evidence="1">Uncharacterized protein</fullName>
    </submittedName>
</protein>
<keyword evidence="2" id="KW-1185">Reference proteome</keyword>
<accession>A0ACD3ZAK9</accession>